<dbReference type="AlphaFoldDB" id="G9XI84"/>
<evidence type="ECO:0000313" key="1">
    <source>
        <dbReference type="EMBL" id="EHL08567.1"/>
    </source>
</evidence>
<dbReference type="PATRIC" id="fig|537010.4.peg.611"/>
<comment type="caution">
    <text evidence="1">The sequence shown here is derived from an EMBL/GenBank/DDBJ whole genome shotgun (WGS) entry which is preliminary data.</text>
</comment>
<evidence type="ECO:0000313" key="2">
    <source>
        <dbReference type="Proteomes" id="UP000004416"/>
    </source>
</evidence>
<accession>G9XI84</accession>
<proteinExistence type="predicted"/>
<name>G9XI84_DESHA</name>
<reference evidence="1 2" key="1">
    <citation type="submission" date="2011-08" db="EMBL/GenBank/DDBJ databases">
        <authorList>
            <person name="Weinstock G."/>
            <person name="Sodergren E."/>
            <person name="Clifton S."/>
            <person name="Fulton L."/>
            <person name="Fulton B."/>
            <person name="Courtney L."/>
            <person name="Fronick C."/>
            <person name="Harrison M."/>
            <person name="Strong C."/>
            <person name="Farmer C."/>
            <person name="Delahaunty K."/>
            <person name="Markovic C."/>
            <person name="Hall O."/>
            <person name="Minx P."/>
            <person name="Tomlinson C."/>
            <person name="Mitreva M."/>
            <person name="Hou S."/>
            <person name="Chen J."/>
            <person name="Wollam A."/>
            <person name="Pepin K.H."/>
            <person name="Johnson M."/>
            <person name="Bhonagiri V."/>
            <person name="Zhang X."/>
            <person name="Suruliraj S."/>
            <person name="Warren W."/>
            <person name="Chinwalla A."/>
            <person name="Mardis E.R."/>
            <person name="Wilson R.K."/>
        </authorList>
    </citation>
    <scope>NUCLEOTIDE SEQUENCE [LARGE SCALE GENOMIC DNA]</scope>
    <source>
        <strain evidence="1 2">DP7</strain>
    </source>
</reference>
<gene>
    <name evidence="1" type="ORF">HMPREF0322_00660</name>
</gene>
<dbReference type="HOGENOM" id="CLU_3117108_0_0_9"/>
<dbReference type="Proteomes" id="UP000004416">
    <property type="component" value="Unassembled WGS sequence"/>
</dbReference>
<dbReference type="EMBL" id="AFZX01000019">
    <property type="protein sequence ID" value="EHL08567.1"/>
    <property type="molecule type" value="Genomic_DNA"/>
</dbReference>
<protein>
    <submittedName>
        <fullName evidence="1">Uncharacterized protein</fullName>
    </submittedName>
</protein>
<sequence length="50" mass="6009">MAKESIFSQIFDYEKWLKILIWNKGKEEIIINQKFLLQEIVTLKMGHIIS</sequence>
<organism evidence="1 2">
    <name type="scientific">Desulfitobacterium hafniense DP7</name>
    <dbReference type="NCBI Taxonomy" id="537010"/>
    <lineage>
        <taxon>Bacteria</taxon>
        <taxon>Bacillati</taxon>
        <taxon>Bacillota</taxon>
        <taxon>Clostridia</taxon>
        <taxon>Eubacteriales</taxon>
        <taxon>Desulfitobacteriaceae</taxon>
        <taxon>Desulfitobacterium</taxon>
    </lineage>
</organism>